<comment type="caution">
    <text evidence="5">The sequence shown here is derived from an EMBL/GenBank/DDBJ whole genome shotgun (WGS) entry which is preliminary data.</text>
</comment>
<protein>
    <submittedName>
        <fullName evidence="5">Acyltransferase</fullName>
    </submittedName>
</protein>
<feature type="transmembrane region" description="Helical" evidence="2">
    <location>
        <begin position="253"/>
        <end position="269"/>
    </location>
</feature>
<dbReference type="AlphaFoldDB" id="A0A9X2HD00"/>
<evidence type="ECO:0000256" key="1">
    <source>
        <dbReference type="SAM" id="MobiDB-lite"/>
    </source>
</evidence>
<keyword evidence="2" id="KW-1133">Transmembrane helix</keyword>
<dbReference type="InterPro" id="IPR050879">
    <property type="entry name" value="Acyltransferase_3"/>
</dbReference>
<gene>
    <name evidence="5" type="ORF">NBM05_02245</name>
</gene>
<keyword evidence="5" id="KW-0012">Acyltransferase</keyword>
<evidence type="ECO:0000256" key="2">
    <source>
        <dbReference type="SAM" id="Phobius"/>
    </source>
</evidence>
<evidence type="ECO:0000259" key="3">
    <source>
        <dbReference type="Pfam" id="PF01757"/>
    </source>
</evidence>
<feature type="transmembrane region" description="Helical" evidence="2">
    <location>
        <begin position="314"/>
        <end position="335"/>
    </location>
</feature>
<dbReference type="Pfam" id="PF19040">
    <property type="entry name" value="SGNH"/>
    <property type="match status" value="1"/>
</dbReference>
<keyword evidence="6" id="KW-1185">Reference proteome</keyword>
<keyword evidence="2" id="KW-0472">Membrane</keyword>
<evidence type="ECO:0000313" key="5">
    <source>
        <dbReference type="EMBL" id="MCP3424879.1"/>
    </source>
</evidence>
<keyword evidence="5" id="KW-0808">Transferase</keyword>
<feature type="transmembrane region" description="Helical" evidence="2">
    <location>
        <begin position="164"/>
        <end position="182"/>
    </location>
</feature>
<dbReference type="RefSeq" id="WP_254164825.1">
    <property type="nucleotide sequence ID" value="NZ_JANAFB010000003.1"/>
</dbReference>
<dbReference type="GO" id="GO:0016747">
    <property type="term" value="F:acyltransferase activity, transferring groups other than amino-acyl groups"/>
    <property type="evidence" value="ECO:0007669"/>
    <property type="project" value="InterPro"/>
</dbReference>
<feature type="domain" description="SGNH" evidence="4">
    <location>
        <begin position="470"/>
        <end position="681"/>
    </location>
</feature>
<organism evidence="5 6">
    <name type="scientific">Rothia santali</name>
    <dbReference type="NCBI Taxonomy" id="2949643"/>
    <lineage>
        <taxon>Bacteria</taxon>
        <taxon>Bacillati</taxon>
        <taxon>Actinomycetota</taxon>
        <taxon>Actinomycetes</taxon>
        <taxon>Micrococcales</taxon>
        <taxon>Micrococcaceae</taxon>
        <taxon>Rothia</taxon>
    </lineage>
</organism>
<dbReference type="PANTHER" id="PTHR23028:SF53">
    <property type="entry name" value="ACYL_TRANSF_3 DOMAIN-CONTAINING PROTEIN"/>
    <property type="match status" value="1"/>
</dbReference>
<feature type="region of interest" description="Disordered" evidence="1">
    <location>
        <begin position="417"/>
        <end position="437"/>
    </location>
</feature>
<dbReference type="PANTHER" id="PTHR23028">
    <property type="entry name" value="ACETYLTRANSFERASE"/>
    <property type="match status" value="1"/>
</dbReference>
<dbReference type="Pfam" id="PF01757">
    <property type="entry name" value="Acyl_transf_3"/>
    <property type="match status" value="1"/>
</dbReference>
<dbReference type="GO" id="GO:0016020">
    <property type="term" value="C:membrane"/>
    <property type="evidence" value="ECO:0007669"/>
    <property type="project" value="TreeGrafter"/>
</dbReference>
<feature type="transmembrane region" description="Helical" evidence="2">
    <location>
        <begin position="341"/>
        <end position="360"/>
    </location>
</feature>
<dbReference type="InterPro" id="IPR043968">
    <property type="entry name" value="SGNH"/>
</dbReference>
<feature type="transmembrane region" description="Helical" evidence="2">
    <location>
        <begin position="53"/>
        <end position="70"/>
    </location>
</feature>
<dbReference type="InterPro" id="IPR002656">
    <property type="entry name" value="Acyl_transf_3_dom"/>
</dbReference>
<accession>A0A9X2HD00</accession>
<feature type="transmembrane region" description="Helical" evidence="2">
    <location>
        <begin position="220"/>
        <end position="241"/>
    </location>
</feature>
<feature type="region of interest" description="Disordered" evidence="1">
    <location>
        <begin position="1"/>
        <end position="23"/>
    </location>
</feature>
<dbReference type="Proteomes" id="UP001139502">
    <property type="component" value="Unassembled WGS sequence"/>
</dbReference>
<dbReference type="GO" id="GO:0009103">
    <property type="term" value="P:lipopolysaccharide biosynthetic process"/>
    <property type="evidence" value="ECO:0007669"/>
    <property type="project" value="TreeGrafter"/>
</dbReference>
<feature type="transmembrane region" description="Helical" evidence="2">
    <location>
        <begin position="275"/>
        <end position="293"/>
    </location>
</feature>
<feature type="transmembrane region" description="Helical" evidence="2">
    <location>
        <begin position="91"/>
        <end position="114"/>
    </location>
</feature>
<feature type="transmembrane region" description="Helical" evidence="2">
    <location>
        <begin position="381"/>
        <end position="399"/>
    </location>
</feature>
<feature type="transmembrane region" description="Helical" evidence="2">
    <location>
        <begin position="31"/>
        <end position="47"/>
    </location>
</feature>
<proteinExistence type="predicted"/>
<feature type="domain" description="Acyltransferase 3" evidence="3">
    <location>
        <begin position="28"/>
        <end position="362"/>
    </location>
</feature>
<evidence type="ECO:0000313" key="6">
    <source>
        <dbReference type="Proteomes" id="UP001139502"/>
    </source>
</evidence>
<evidence type="ECO:0000259" key="4">
    <source>
        <dbReference type="Pfam" id="PF19040"/>
    </source>
</evidence>
<feature type="transmembrane region" description="Helical" evidence="2">
    <location>
        <begin position="194"/>
        <end position="214"/>
    </location>
</feature>
<reference evidence="5" key="1">
    <citation type="submission" date="2022-06" db="EMBL/GenBank/DDBJ databases">
        <title>Rothia sp. isolated from sandalwood seedling.</title>
        <authorList>
            <person name="Tuikhar N."/>
            <person name="Kirdat K."/>
            <person name="Thorat V."/>
            <person name="Swetha P."/>
            <person name="Padma S."/>
            <person name="Sundararaj R."/>
            <person name="Yadav A."/>
        </authorList>
    </citation>
    <scope>NUCLEOTIDE SEQUENCE</scope>
    <source>
        <strain evidence="5">AR01</strain>
    </source>
</reference>
<keyword evidence="2" id="KW-0812">Transmembrane</keyword>
<name>A0A9X2HD00_9MICC</name>
<dbReference type="EMBL" id="JANAFB010000003">
    <property type="protein sequence ID" value="MCP3424879.1"/>
    <property type="molecule type" value="Genomic_DNA"/>
</dbReference>
<sequence length="697" mass="75636">MRSSTTHPAPSAPAAPEQHDGQRRYRPEVDGLRTVAILLVVVFHIWLGRVSGGVDVFLLISAFLLTGSFARKLEAGKPLGIRQISGYWTHVFKRILPLAVLTVLGVLLATRLWYPAGRWHEIMGESLAVVTYASNWFSAAHHVDYYATDASLASPLRHFWSLSMQGQVFLLWPVLIALGGLWARRRGWGVRPALALLFGIVLAGSLAFSVWFTAANQQAAYFNTFARLWEFALGSLVALALPSLRLSARLRVALGWLGVIAIVLCGVVVEVEGAFPGYAALLPTLAAALVIVAGDTGSRYGVDRLLASRPMVYLGGRAYALYLVHWPILVFYLVFDGGERAGPVAGLAIIAVSILLSILLTRHVDAPLRGWAWPAASRRRALAVCGACGVLVLGAVGAWQGRIAYMTGAYVTQNAASQNPGAASQDPGAAATTEAETTGVSLPYAPARATDLFTETRPCSEEGIETYGMEEGVCAHPVPNAEPTQRVLAVGNSHTEQWLTALTRTAEERGWDLVVVIRHGCHFTTPEDNAFDAACADWVPRAERFVLDYGADVVFLQGTASTFEKDRAEGEYVRPGTEEMVRKVTAAGSDVVAFRDNPRFEVSHEECQRLGGDCDYTSPMLEAANPLDEWVGPRTPGFGTMEMNDLVCPEGVCSPTVGNVYTFVDDNHLTATFVRSTQEFFDARLDDALRQAESSRR</sequence>